<keyword evidence="1" id="KW-1277">Toxin-antitoxin system</keyword>
<protein>
    <submittedName>
        <fullName evidence="2">Type II toxin-antitoxin system RelE/ParE family toxin</fullName>
    </submittedName>
</protein>
<gene>
    <name evidence="2" type="ORF">LS77_002575</name>
</gene>
<dbReference type="Pfam" id="PF05016">
    <property type="entry name" value="ParE_toxin"/>
    <property type="match status" value="1"/>
</dbReference>
<sequence>MNEVFLTNEANKSLEKLKKSNPKQHLKIIEFLNILENIENPRALPNAKILKGFENKYRWRLGDYRVIGNIEKNEFYIVEIVKIDKRNDKTYKNL</sequence>
<evidence type="ECO:0000256" key="1">
    <source>
        <dbReference type="ARBA" id="ARBA00022649"/>
    </source>
</evidence>
<name>A0A6D2CEN8_9HELI</name>
<dbReference type="Gene3D" id="3.30.2310.20">
    <property type="entry name" value="RelE-like"/>
    <property type="match status" value="1"/>
</dbReference>
<evidence type="ECO:0000313" key="3">
    <source>
        <dbReference type="Proteomes" id="UP000029870"/>
    </source>
</evidence>
<dbReference type="InterPro" id="IPR035093">
    <property type="entry name" value="RelE/ParE_toxin_dom_sf"/>
</dbReference>
<organism evidence="2 3">
    <name type="scientific">Helicobacter bilis</name>
    <dbReference type="NCBI Taxonomy" id="37372"/>
    <lineage>
        <taxon>Bacteria</taxon>
        <taxon>Pseudomonadati</taxon>
        <taxon>Campylobacterota</taxon>
        <taxon>Epsilonproteobacteria</taxon>
        <taxon>Campylobacterales</taxon>
        <taxon>Helicobacteraceae</taxon>
        <taxon>Helicobacter</taxon>
    </lineage>
</organism>
<evidence type="ECO:0000313" key="2">
    <source>
        <dbReference type="EMBL" id="TLE05656.1"/>
    </source>
</evidence>
<accession>A0A6D2CEN8</accession>
<dbReference type="SUPFAM" id="SSF143011">
    <property type="entry name" value="RelE-like"/>
    <property type="match status" value="1"/>
</dbReference>
<dbReference type="Proteomes" id="UP000029870">
    <property type="component" value="Unassembled WGS sequence"/>
</dbReference>
<reference evidence="2 3" key="1">
    <citation type="journal article" date="2014" name="Genome Announc.">
        <title>Draft genome sequences of eight enterohepatic helicobacter species isolated from both laboratory and wild rodents.</title>
        <authorList>
            <person name="Sheh A."/>
            <person name="Shen Z."/>
            <person name="Fox J.G."/>
        </authorList>
    </citation>
    <scope>NUCLEOTIDE SEQUENCE [LARGE SCALE GENOMIC DNA]</scope>
    <source>
        <strain evidence="2 3">Missouri</strain>
    </source>
</reference>
<dbReference type="AlphaFoldDB" id="A0A6D2CEN8"/>
<dbReference type="InterPro" id="IPR007712">
    <property type="entry name" value="RelE/ParE_toxin"/>
</dbReference>
<proteinExistence type="predicted"/>
<dbReference type="EMBL" id="JRPH02000006">
    <property type="protein sequence ID" value="TLE05656.1"/>
    <property type="molecule type" value="Genomic_DNA"/>
</dbReference>
<comment type="caution">
    <text evidence="2">The sequence shown here is derived from an EMBL/GenBank/DDBJ whole genome shotgun (WGS) entry which is preliminary data.</text>
</comment>